<name>A0A8X6RRZ1_TRICX</name>
<reference evidence="2" key="1">
    <citation type="submission" date="2020-08" db="EMBL/GenBank/DDBJ databases">
        <title>Multicomponent nature underlies the extraordinary mechanical properties of spider dragline silk.</title>
        <authorList>
            <person name="Kono N."/>
            <person name="Nakamura H."/>
            <person name="Mori M."/>
            <person name="Yoshida Y."/>
            <person name="Ohtoshi R."/>
            <person name="Malay A.D."/>
            <person name="Moran D.A.P."/>
            <person name="Tomita M."/>
            <person name="Numata K."/>
            <person name="Arakawa K."/>
        </authorList>
    </citation>
    <scope>NUCLEOTIDE SEQUENCE</scope>
</reference>
<proteinExistence type="predicted"/>
<feature type="compositionally biased region" description="Basic and acidic residues" evidence="1">
    <location>
        <begin position="56"/>
        <end position="74"/>
    </location>
</feature>
<dbReference type="EMBL" id="BMAU01021201">
    <property type="protein sequence ID" value="GFX97957.1"/>
    <property type="molecule type" value="Genomic_DNA"/>
</dbReference>
<feature type="region of interest" description="Disordered" evidence="1">
    <location>
        <begin position="1"/>
        <end position="74"/>
    </location>
</feature>
<comment type="caution">
    <text evidence="2">The sequence shown here is derived from an EMBL/GenBank/DDBJ whole genome shotgun (WGS) entry which is preliminary data.</text>
</comment>
<gene>
    <name evidence="2" type="ORF">TNCV_4906081</name>
</gene>
<dbReference type="AlphaFoldDB" id="A0A8X6RRZ1"/>
<feature type="compositionally biased region" description="Low complexity" evidence="1">
    <location>
        <begin position="19"/>
        <end position="28"/>
    </location>
</feature>
<accession>A0A8X6RRZ1</accession>
<keyword evidence="3" id="KW-1185">Reference proteome</keyword>
<evidence type="ECO:0000313" key="3">
    <source>
        <dbReference type="Proteomes" id="UP000887159"/>
    </source>
</evidence>
<protein>
    <submittedName>
        <fullName evidence="2">Uncharacterized protein</fullName>
    </submittedName>
</protein>
<dbReference type="Proteomes" id="UP000887159">
    <property type="component" value="Unassembled WGS sequence"/>
</dbReference>
<evidence type="ECO:0000313" key="2">
    <source>
        <dbReference type="EMBL" id="GFX97957.1"/>
    </source>
</evidence>
<evidence type="ECO:0000256" key="1">
    <source>
        <dbReference type="SAM" id="MobiDB-lite"/>
    </source>
</evidence>
<organism evidence="2 3">
    <name type="scientific">Trichonephila clavipes</name>
    <name type="common">Golden silk orbweaver</name>
    <name type="synonym">Nephila clavipes</name>
    <dbReference type="NCBI Taxonomy" id="2585209"/>
    <lineage>
        <taxon>Eukaryota</taxon>
        <taxon>Metazoa</taxon>
        <taxon>Ecdysozoa</taxon>
        <taxon>Arthropoda</taxon>
        <taxon>Chelicerata</taxon>
        <taxon>Arachnida</taxon>
        <taxon>Araneae</taxon>
        <taxon>Araneomorphae</taxon>
        <taxon>Entelegynae</taxon>
        <taxon>Araneoidea</taxon>
        <taxon>Nephilidae</taxon>
        <taxon>Trichonephila</taxon>
    </lineage>
</organism>
<feature type="compositionally biased region" description="Basic and acidic residues" evidence="1">
    <location>
        <begin position="31"/>
        <end position="48"/>
    </location>
</feature>
<sequence>MAQKRKLDNYYDDYDCDTESLSSQSISSSEDDSRRIRRHVFEPQERKSPVRLIKTTNEHGSKTRRHETTPQRLKGDVKDVSIELDNEFRRSVLTYACETWSMFRTYENMISIYTEGRFQDSFLEEFRKMEYGQEDQI</sequence>